<comment type="caution">
    <text evidence="2">The sequence shown here is derived from an EMBL/GenBank/DDBJ whole genome shotgun (WGS) entry which is preliminary data.</text>
</comment>
<protein>
    <submittedName>
        <fullName evidence="2">Uncharacterized protein</fullName>
    </submittedName>
</protein>
<feature type="region of interest" description="Disordered" evidence="1">
    <location>
        <begin position="1"/>
        <end position="103"/>
    </location>
</feature>
<name>A0A4Y2U7K6_ARAVE</name>
<feature type="compositionally biased region" description="Polar residues" evidence="1">
    <location>
        <begin position="1"/>
        <end position="21"/>
    </location>
</feature>
<evidence type="ECO:0000256" key="1">
    <source>
        <dbReference type="SAM" id="MobiDB-lite"/>
    </source>
</evidence>
<gene>
    <name evidence="2" type="ORF">AVEN_220335_1</name>
</gene>
<dbReference type="Proteomes" id="UP000499080">
    <property type="component" value="Unassembled WGS sequence"/>
</dbReference>
<keyword evidence="3" id="KW-1185">Reference proteome</keyword>
<evidence type="ECO:0000313" key="3">
    <source>
        <dbReference type="Proteomes" id="UP000499080"/>
    </source>
</evidence>
<organism evidence="2 3">
    <name type="scientific">Araneus ventricosus</name>
    <name type="common">Orbweaver spider</name>
    <name type="synonym">Epeira ventricosa</name>
    <dbReference type="NCBI Taxonomy" id="182803"/>
    <lineage>
        <taxon>Eukaryota</taxon>
        <taxon>Metazoa</taxon>
        <taxon>Ecdysozoa</taxon>
        <taxon>Arthropoda</taxon>
        <taxon>Chelicerata</taxon>
        <taxon>Arachnida</taxon>
        <taxon>Araneae</taxon>
        <taxon>Araneomorphae</taxon>
        <taxon>Entelegynae</taxon>
        <taxon>Araneoidea</taxon>
        <taxon>Araneidae</taxon>
        <taxon>Araneus</taxon>
    </lineage>
</organism>
<feature type="compositionally biased region" description="Basic and acidic residues" evidence="1">
    <location>
        <begin position="91"/>
        <end position="103"/>
    </location>
</feature>
<dbReference type="AlphaFoldDB" id="A0A4Y2U7K6"/>
<sequence length="121" mass="13201">MQDLKSNSRTAPPTTEPNKGSETGGRTEPGGSINRVPRGEQTPKIQNNTPLRDSGEIIQPTVKVLPQGILNQDPPSELTQRTTTCSPPFSRNEDSERSGKWDGFVDDRSVALTFDGCQSFD</sequence>
<proteinExistence type="predicted"/>
<reference evidence="2 3" key="1">
    <citation type="journal article" date="2019" name="Sci. Rep.">
        <title>Orb-weaving spider Araneus ventricosus genome elucidates the spidroin gene catalogue.</title>
        <authorList>
            <person name="Kono N."/>
            <person name="Nakamura H."/>
            <person name="Ohtoshi R."/>
            <person name="Moran D.A.P."/>
            <person name="Shinohara A."/>
            <person name="Yoshida Y."/>
            <person name="Fujiwara M."/>
            <person name="Mori M."/>
            <person name="Tomita M."/>
            <person name="Arakawa K."/>
        </authorList>
    </citation>
    <scope>NUCLEOTIDE SEQUENCE [LARGE SCALE GENOMIC DNA]</scope>
</reference>
<evidence type="ECO:0000313" key="2">
    <source>
        <dbReference type="EMBL" id="GBO08443.1"/>
    </source>
</evidence>
<feature type="compositionally biased region" description="Polar residues" evidence="1">
    <location>
        <begin position="69"/>
        <end position="89"/>
    </location>
</feature>
<dbReference type="EMBL" id="BGPR01034181">
    <property type="protein sequence ID" value="GBO08443.1"/>
    <property type="molecule type" value="Genomic_DNA"/>
</dbReference>
<accession>A0A4Y2U7K6</accession>